<dbReference type="InterPro" id="IPR036047">
    <property type="entry name" value="F-box-like_dom_sf"/>
</dbReference>
<reference evidence="2" key="1">
    <citation type="submission" date="2023-03" db="EMBL/GenBank/DDBJ databases">
        <title>Massive genome expansion in bonnet fungi (Mycena s.s.) driven by repeated elements and novel gene families across ecological guilds.</title>
        <authorList>
            <consortium name="Lawrence Berkeley National Laboratory"/>
            <person name="Harder C.B."/>
            <person name="Miyauchi S."/>
            <person name="Viragh M."/>
            <person name="Kuo A."/>
            <person name="Thoen E."/>
            <person name="Andreopoulos B."/>
            <person name="Lu D."/>
            <person name="Skrede I."/>
            <person name="Drula E."/>
            <person name="Henrissat B."/>
            <person name="Morin E."/>
            <person name="Kohler A."/>
            <person name="Barry K."/>
            <person name="LaButti K."/>
            <person name="Morin E."/>
            <person name="Salamov A."/>
            <person name="Lipzen A."/>
            <person name="Mereny Z."/>
            <person name="Hegedus B."/>
            <person name="Baldrian P."/>
            <person name="Stursova M."/>
            <person name="Weitz H."/>
            <person name="Taylor A."/>
            <person name="Grigoriev I.V."/>
            <person name="Nagy L.G."/>
            <person name="Martin F."/>
            <person name="Kauserud H."/>
        </authorList>
    </citation>
    <scope>NUCLEOTIDE SEQUENCE</scope>
    <source>
        <strain evidence="2">CBHHK182m</strain>
    </source>
</reference>
<accession>A0AAD7JDP3</accession>
<dbReference type="SUPFAM" id="SSF81383">
    <property type="entry name" value="F-box domain"/>
    <property type="match status" value="1"/>
</dbReference>
<dbReference type="InterPro" id="IPR001810">
    <property type="entry name" value="F-box_dom"/>
</dbReference>
<dbReference type="Proteomes" id="UP001215598">
    <property type="component" value="Unassembled WGS sequence"/>
</dbReference>
<name>A0AAD7JDP3_9AGAR</name>
<evidence type="ECO:0000313" key="3">
    <source>
        <dbReference type="Proteomes" id="UP001215598"/>
    </source>
</evidence>
<gene>
    <name evidence="2" type="ORF">B0H16DRAFT_1720021</name>
</gene>
<sequence length="454" mass="50467">MTQGTFSLLPNEILAEIFRLACTTSDDTLKSLSHVCRFFRNVALTPQLWTNAVHYEHDHPEWVKEQLTRAAGLPVVVKAHFPMHSDRGIQNLHLVLKESPIHTLDIQGPPEIMDQLWENLDAGFLRSLSLFIPWEQMPKTNPYPGPAFKLNAPRLRTLSLSNFIAWDASINNLTHLRLHLQDPTFAPSIAQILGMLASSPMLAELILLHSIESSSRLPSHESIDVVTLSHLAVFLLDDDISNHIFLLRHIDIPAHCTLSLKVEHRANNLLAELGRSISTTSLSLDRVEKLDIEGGPSHLTIRGYTPAKHANPLIQLTLRCPARYLDSETASIAGMILASLPLIAPMALELVFCHPHSASTPANAWQTSIPVNGWERCLQHLGTVQSLQVKPTTPPNLLSALSASVNGVPVVLPLLRSLELHHPEVITPLKDDVSTRKKPPQLGAWWQKSRNHIL</sequence>
<protein>
    <recommendedName>
        <fullName evidence="1">F-box domain-containing protein</fullName>
    </recommendedName>
</protein>
<proteinExistence type="predicted"/>
<feature type="domain" description="F-box" evidence="1">
    <location>
        <begin position="7"/>
        <end position="51"/>
    </location>
</feature>
<evidence type="ECO:0000259" key="1">
    <source>
        <dbReference type="Pfam" id="PF12937"/>
    </source>
</evidence>
<keyword evidence="3" id="KW-1185">Reference proteome</keyword>
<dbReference type="EMBL" id="JARKIB010000037">
    <property type="protein sequence ID" value="KAJ7760524.1"/>
    <property type="molecule type" value="Genomic_DNA"/>
</dbReference>
<evidence type="ECO:0000313" key="2">
    <source>
        <dbReference type="EMBL" id="KAJ7760524.1"/>
    </source>
</evidence>
<dbReference type="Pfam" id="PF12937">
    <property type="entry name" value="F-box-like"/>
    <property type="match status" value="1"/>
</dbReference>
<dbReference type="Gene3D" id="1.20.1280.50">
    <property type="match status" value="1"/>
</dbReference>
<dbReference type="AlphaFoldDB" id="A0AAD7JDP3"/>
<organism evidence="2 3">
    <name type="scientific">Mycena metata</name>
    <dbReference type="NCBI Taxonomy" id="1033252"/>
    <lineage>
        <taxon>Eukaryota</taxon>
        <taxon>Fungi</taxon>
        <taxon>Dikarya</taxon>
        <taxon>Basidiomycota</taxon>
        <taxon>Agaricomycotina</taxon>
        <taxon>Agaricomycetes</taxon>
        <taxon>Agaricomycetidae</taxon>
        <taxon>Agaricales</taxon>
        <taxon>Marasmiineae</taxon>
        <taxon>Mycenaceae</taxon>
        <taxon>Mycena</taxon>
    </lineage>
</organism>
<comment type="caution">
    <text evidence="2">The sequence shown here is derived from an EMBL/GenBank/DDBJ whole genome shotgun (WGS) entry which is preliminary data.</text>
</comment>